<keyword evidence="3" id="KW-1185">Reference proteome</keyword>
<dbReference type="OrthoDB" id="10421120at2759"/>
<sequence>MRLSISAVLAAVAVAHADCGEGLIYDKHYVYQYSTFCPKTQNVFNCEHETRLSFDTAGKFLFEAPKVDYLVAVICPNQNLYQLFHCMAGELFVFDNPCGQTADGVKVWTQRESIP</sequence>
<accession>A0A8K0NM74</accession>
<evidence type="ECO:0000313" key="3">
    <source>
        <dbReference type="Proteomes" id="UP000811619"/>
    </source>
</evidence>
<protein>
    <submittedName>
        <fullName evidence="2">Uncharacterized protein</fullName>
    </submittedName>
</protein>
<evidence type="ECO:0000313" key="2">
    <source>
        <dbReference type="EMBL" id="KAG5927146.1"/>
    </source>
</evidence>
<feature type="chain" id="PRO_5035435037" evidence="1">
    <location>
        <begin position="18"/>
        <end position="115"/>
    </location>
</feature>
<dbReference type="Proteomes" id="UP000811619">
    <property type="component" value="Unassembled WGS sequence"/>
</dbReference>
<organism evidence="2 3">
    <name type="scientific">Claviceps africana</name>
    <dbReference type="NCBI Taxonomy" id="83212"/>
    <lineage>
        <taxon>Eukaryota</taxon>
        <taxon>Fungi</taxon>
        <taxon>Dikarya</taxon>
        <taxon>Ascomycota</taxon>
        <taxon>Pezizomycotina</taxon>
        <taxon>Sordariomycetes</taxon>
        <taxon>Hypocreomycetidae</taxon>
        <taxon>Hypocreales</taxon>
        <taxon>Clavicipitaceae</taxon>
        <taxon>Claviceps</taxon>
    </lineage>
</organism>
<keyword evidence="1" id="KW-0732">Signal</keyword>
<reference evidence="2" key="1">
    <citation type="journal article" date="2020" name="bioRxiv">
        <title>Whole genome comparisons of ergot fungi reveals the divergence and evolution of species within the genus Claviceps are the result of varying mechanisms driving genome evolution and host range expansion.</title>
        <authorList>
            <person name="Wyka S.A."/>
            <person name="Mondo S.J."/>
            <person name="Liu M."/>
            <person name="Dettman J."/>
            <person name="Nalam V."/>
            <person name="Broders K.D."/>
        </authorList>
    </citation>
    <scope>NUCLEOTIDE SEQUENCE</scope>
    <source>
        <strain evidence="2">CCC 489</strain>
    </source>
</reference>
<dbReference type="AlphaFoldDB" id="A0A8K0NM74"/>
<dbReference type="EMBL" id="SRPY01000204">
    <property type="protein sequence ID" value="KAG5927146.1"/>
    <property type="molecule type" value="Genomic_DNA"/>
</dbReference>
<proteinExistence type="predicted"/>
<evidence type="ECO:0000256" key="1">
    <source>
        <dbReference type="SAM" id="SignalP"/>
    </source>
</evidence>
<gene>
    <name evidence="2" type="ORF">E4U42_002557</name>
</gene>
<comment type="caution">
    <text evidence="2">The sequence shown here is derived from an EMBL/GenBank/DDBJ whole genome shotgun (WGS) entry which is preliminary data.</text>
</comment>
<feature type="signal peptide" evidence="1">
    <location>
        <begin position="1"/>
        <end position="17"/>
    </location>
</feature>
<name>A0A8K0NM74_9HYPO</name>